<keyword evidence="5 6" id="KW-0472">Membrane</keyword>
<feature type="domain" description="ABC3 transporter permease C-terminal" evidence="7">
    <location>
        <begin position="254"/>
        <end position="362"/>
    </location>
</feature>
<evidence type="ECO:0000256" key="6">
    <source>
        <dbReference type="SAM" id="Phobius"/>
    </source>
</evidence>
<keyword evidence="4 6" id="KW-1133">Transmembrane helix</keyword>
<evidence type="ECO:0000256" key="1">
    <source>
        <dbReference type="ARBA" id="ARBA00004651"/>
    </source>
</evidence>
<feature type="transmembrane region" description="Helical" evidence="6">
    <location>
        <begin position="255"/>
        <end position="274"/>
    </location>
</feature>
<evidence type="ECO:0000256" key="2">
    <source>
        <dbReference type="ARBA" id="ARBA00022475"/>
    </source>
</evidence>
<evidence type="ECO:0000313" key="9">
    <source>
        <dbReference type="Proteomes" id="UP000187651"/>
    </source>
</evidence>
<sequence length="369" mass="42087">MKKIINILFRHKMILIFVMIGQFAIYISVFGILNTLNIAELKEKDRIESVYKSRIKMEIIKSVDSSLISEDLKNIDKANIIITKGLAVNYKEANSSYIADLIIALNEESPYKLIEGHIPGTDPDDKGKNLVAIGRDKCKYAYEENGKKYITLDNEKYEVCGILGSKYSDFWDYKIILNVNNIGDNIISRINELTYFNIEILSNEINVSDIYEDVYVAIKTCNNDAAIDSYKLYGRGESEIGNTLARNNINKKICILLFSLCNCIVISEFYFLDYKKEIVIYKILGAKNSFIIKRLMISFVVISSFTLILYGLVATLLNTIGMNGLMYFSVNAKNIISMFIVILLVTALSMIYPYIKMTKLNITSMRLKE</sequence>
<evidence type="ECO:0000256" key="3">
    <source>
        <dbReference type="ARBA" id="ARBA00022692"/>
    </source>
</evidence>
<keyword evidence="2" id="KW-1003">Cell membrane</keyword>
<dbReference type="AlphaFoldDB" id="A0A1G9Z5F9"/>
<protein>
    <submittedName>
        <fullName evidence="8">FtsX-like permease family protein</fullName>
    </submittedName>
</protein>
<evidence type="ECO:0000313" key="8">
    <source>
        <dbReference type="EMBL" id="SDN16467.1"/>
    </source>
</evidence>
<name>A0A1G9Z5F9_9FIRM</name>
<evidence type="ECO:0000256" key="4">
    <source>
        <dbReference type="ARBA" id="ARBA00022989"/>
    </source>
</evidence>
<feature type="transmembrane region" description="Helical" evidence="6">
    <location>
        <begin position="295"/>
        <end position="315"/>
    </location>
</feature>
<evidence type="ECO:0000259" key="7">
    <source>
        <dbReference type="Pfam" id="PF02687"/>
    </source>
</evidence>
<comment type="subcellular location">
    <subcellularLocation>
        <location evidence="1">Cell membrane</location>
        <topology evidence="1">Multi-pass membrane protein</topology>
    </subcellularLocation>
</comment>
<evidence type="ECO:0000256" key="5">
    <source>
        <dbReference type="ARBA" id="ARBA00023136"/>
    </source>
</evidence>
<keyword evidence="9" id="KW-1185">Reference proteome</keyword>
<dbReference type="RefSeq" id="WP_074522045.1">
    <property type="nucleotide sequence ID" value="NZ_FNHZ01000007.1"/>
</dbReference>
<feature type="transmembrane region" description="Helical" evidence="6">
    <location>
        <begin position="12"/>
        <end position="33"/>
    </location>
</feature>
<dbReference type="InterPro" id="IPR003838">
    <property type="entry name" value="ABC3_permease_C"/>
</dbReference>
<dbReference type="OrthoDB" id="2058449at2"/>
<dbReference type="Pfam" id="PF02687">
    <property type="entry name" value="FtsX"/>
    <property type="match status" value="1"/>
</dbReference>
<keyword evidence="3 6" id="KW-0812">Transmembrane</keyword>
<proteinExistence type="predicted"/>
<dbReference type="Proteomes" id="UP000187651">
    <property type="component" value="Unassembled WGS sequence"/>
</dbReference>
<accession>A0A1G9Z5F9</accession>
<reference evidence="9" key="1">
    <citation type="submission" date="2016-10" db="EMBL/GenBank/DDBJ databases">
        <authorList>
            <person name="Varghese N."/>
            <person name="Submissions S."/>
        </authorList>
    </citation>
    <scope>NUCLEOTIDE SEQUENCE [LARGE SCALE GENOMIC DNA]</scope>
    <source>
        <strain evidence="9">M83</strain>
    </source>
</reference>
<dbReference type="GO" id="GO:0005886">
    <property type="term" value="C:plasma membrane"/>
    <property type="evidence" value="ECO:0007669"/>
    <property type="project" value="UniProtKB-SubCell"/>
</dbReference>
<feature type="transmembrane region" description="Helical" evidence="6">
    <location>
        <begin position="335"/>
        <end position="355"/>
    </location>
</feature>
<dbReference type="EMBL" id="FNHZ01000007">
    <property type="protein sequence ID" value="SDN16467.1"/>
    <property type="molecule type" value="Genomic_DNA"/>
</dbReference>
<gene>
    <name evidence="8" type="ORF">SAMN05216544_2033</name>
</gene>
<organism evidence="8 9">
    <name type="scientific">Lachnospira pectinoschiza</name>
    <dbReference type="NCBI Taxonomy" id="28052"/>
    <lineage>
        <taxon>Bacteria</taxon>
        <taxon>Bacillati</taxon>
        <taxon>Bacillota</taxon>
        <taxon>Clostridia</taxon>
        <taxon>Lachnospirales</taxon>
        <taxon>Lachnospiraceae</taxon>
        <taxon>Lachnospira</taxon>
    </lineage>
</organism>